<organism evidence="1 2">
    <name type="scientific">Marinomonas communis</name>
    <dbReference type="NCBI Taxonomy" id="28254"/>
    <lineage>
        <taxon>Bacteria</taxon>
        <taxon>Pseudomonadati</taxon>
        <taxon>Pseudomonadota</taxon>
        <taxon>Gammaproteobacteria</taxon>
        <taxon>Oceanospirillales</taxon>
        <taxon>Oceanospirillaceae</taxon>
        <taxon>Marinomonas</taxon>
    </lineage>
</organism>
<dbReference type="EMBL" id="SNZA01000001">
    <property type="protein sequence ID" value="TDR14673.1"/>
    <property type="molecule type" value="Genomic_DNA"/>
</dbReference>
<evidence type="ECO:0000313" key="1">
    <source>
        <dbReference type="EMBL" id="TDR14673.1"/>
    </source>
</evidence>
<protein>
    <submittedName>
        <fullName evidence="1">Uncharacterized protein</fullName>
    </submittedName>
</protein>
<sequence length="92" mass="10327">MSIFIRNTAYLESWYEGGMEMFLNRYAMVSLVLMSCSIGLSYGAIDPIDEEILNDLRQKTPADFFKPNGDQCLAEEGYLEKQSAAKDAADLT</sequence>
<proteinExistence type="predicted"/>
<dbReference type="Proteomes" id="UP000295729">
    <property type="component" value="Unassembled WGS sequence"/>
</dbReference>
<reference evidence="1 2" key="1">
    <citation type="submission" date="2019-03" db="EMBL/GenBank/DDBJ databases">
        <title>Genomic Encyclopedia of Type Strains, Phase IV (KMG-IV): sequencing the most valuable type-strain genomes for metagenomic binning, comparative biology and taxonomic classification.</title>
        <authorList>
            <person name="Goeker M."/>
        </authorList>
    </citation>
    <scope>NUCLEOTIDE SEQUENCE [LARGE SCALE GENOMIC DNA]</scope>
    <source>
        <strain evidence="1 2">DSM 5604</strain>
    </source>
</reference>
<keyword evidence="2" id="KW-1185">Reference proteome</keyword>
<evidence type="ECO:0000313" key="2">
    <source>
        <dbReference type="Proteomes" id="UP000295729"/>
    </source>
</evidence>
<accession>A0A4R6XCK5</accession>
<dbReference type="AlphaFoldDB" id="A0A4R6XCK5"/>
<gene>
    <name evidence="1" type="ORF">C8D85_0007</name>
</gene>
<name>A0A4R6XCK5_9GAMM</name>
<comment type="caution">
    <text evidence="1">The sequence shown here is derived from an EMBL/GenBank/DDBJ whole genome shotgun (WGS) entry which is preliminary data.</text>
</comment>